<dbReference type="GO" id="GO:0005524">
    <property type="term" value="F:ATP binding"/>
    <property type="evidence" value="ECO:0007669"/>
    <property type="project" value="UniProtKB-KW"/>
</dbReference>
<keyword evidence="11" id="KW-0460">Magnesium</keyword>
<evidence type="ECO:0000256" key="12">
    <source>
        <dbReference type="ARBA" id="ARBA00023242"/>
    </source>
</evidence>
<evidence type="ECO:0000256" key="11">
    <source>
        <dbReference type="ARBA" id="ARBA00022842"/>
    </source>
</evidence>
<evidence type="ECO:0000256" key="1">
    <source>
        <dbReference type="ARBA" id="ARBA00001936"/>
    </source>
</evidence>
<keyword evidence="19" id="KW-1185">Reference proteome</keyword>
<evidence type="ECO:0000256" key="13">
    <source>
        <dbReference type="ARBA" id="ARBA00048830"/>
    </source>
</evidence>
<dbReference type="GO" id="GO:0005634">
    <property type="term" value="C:nucleus"/>
    <property type="evidence" value="ECO:0007669"/>
    <property type="project" value="UniProtKB-SubCell"/>
</dbReference>
<feature type="compositionally biased region" description="Basic residues" evidence="14">
    <location>
        <begin position="303"/>
        <end position="312"/>
    </location>
</feature>
<dbReference type="InParanoid" id="E3MZY3"/>
<feature type="domain" description="Poly(A) polymerase RNA-binding" evidence="15">
    <location>
        <begin position="178"/>
        <end position="229"/>
    </location>
</feature>
<evidence type="ECO:0000256" key="10">
    <source>
        <dbReference type="ARBA" id="ARBA00022840"/>
    </source>
</evidence>
<dbReference type="AlphaFoldDB" id="E3MZY3"/>
<comment type="cofactor">
    <cofactor evidence="2">
        <name>Mg(2+)</name>
        <dbReference type="ChEBI" id="CHEBI:18420"/>
    </cofactor>
</comment>
<dbReference type="Pfam" id="PF04928">
    <property type="entry name" value="PAP_central"/>
    <property type="match status" value="1"/>
</dbReference>
<comment type="cofactor">
    <cofactor evidence="1">
        <name>Mn(2+)</name>
        <dbReference type="ChEBI" id="CHEBI:29035"/>
    </cofactor>
</comment>
<evidence type="ECO:0000256" key="4">
    <source>
        <dbReference type="ARBA" id="ARBA00010912"/>
    </source>
</evidence>
<evidence type="ECO:0000259" key="16">
    <source>
        <dbReference type="Pfam" id="PF04928"/>
    </source>
</evidence>
<evidence type="ECO:0000256" key="8">
    <source>
        <dbReference type="ARBA" id="ARBA00022723"/>
    </source>
</evidence>
<dbReference type="Pfam" id="PF20750">
    <property type="entry name" value="PAP_NTPase"/>
    <property type="match status" value="1"/>
</dbReference>
<dbReference type="GO" id="GO:0031123">
    <property type="term" value="P:RNA 3'-end processing"/>
    <property type="evidence" value="ECO:0007669"/>
    <property type="project" value="InterPro"/>
</dbReference>
<feature type="domain" description="Poly(A) polymerase central" evidence="16">
    <location>
        <begin position="61"/>
        <end position="132"/>
    </location>
</feature>
<evidence type="ECO:0000256" key="3">
    <source>
        <dbReference type="ARBA" id="ARBA00004123"/>
    </source>
</evidence>
<dbReference type="GO" id="GO:1990817">
    <property type="term" value="F:poly(A) RNA polymerase activity"/>
    <property type="evidence" value="ECO:0007669"/>
    <property type="project" value="UniProtKB-EC"/>
</dbReference>
<dbReference type="InterPro" id="IPR011068">
    <property type="entry name" value="NuclTrfase_I-like_C"/>
</dbReference>
<dbReference type="Pfam" id="PF04926">
    <property type="entry name" value="PAP_RNA-bind"/>
    <property type="match status" value="1"/>
</dbReference>
<dbReference type="EC" id="2.7.7.19" evidence="5"/>
<dbReference type="SUPFAM" id="SSF55003">
    <property type="entry name" value="PAP/Archaeal CCA-adding enzyme, C-terminal domain"/>
    <property type="match status" value="1"/>
</dbReference>
<feature type="region of interest" description="Disordered" evidence="14">
    <location>
        <begin position="303"/>
        <end position="324"/>
    </location>
</feature>
<evidence type="ECO:0000313" key="18">
    <source>
        <dbReference type="EMBL" id="EFP13099.1"/>
    </source>
</evidence>
<keyword evidence="8" id="KW-0479">Metal-binding</keyword>
<evidence type="ECO:0000256" key="2">
    <source>
        <dbReference type="ARBA" id="ARBA00001946"/>
    </source>
</evidence>
<evidence type="ECO:0000313" key="19">
    <source>
        <dbReference type="Proteomes" id="UP000008281"/>
    </source>
</evidence>
<accession>E3MZY3</accession>
<sequence length="343" mass="38980">MTYSGIELDVLFARLDKPTIPENIDLSDDSLLVNLDESSIRSLNGIRVAEQLLKLVPNRDTFCQSLRAIKLWAKNHGVYSNAMGFFGGITWAILVAKTCQLYPNAAPSKIIQKVFFVFSTWKWPSPVVLKQFGCVDSKLANLKSTLHIIQEEMKSALEICDQIQKGNATWNDLFEEINFFSRYKHFVALTINEDTNIGFFESKIRQLVQIIERNSQVKTAHINPRKLKNIRNESTWFLGLEFTENAKNLDLTSEIEGFKRNMARQQSKGIVGQIQLDATYVKRSDLIKFISLGDLKRGRFVKSKTAANRKRPASSGDSTETKKPRVIDMSAVDSMLLKLKSNH</sequence>
<evidence type="ECO:0000256" key="14">
    <source>
        <dbReference type="SAM" id="MobiDB-lite"/>
    </source>
</evidence>
<keyword evidence="9" id="KW-0547">Nucleotide-binding</keyword>
<name>E3MZY3_CAERE</name>
<keyword evidence="6" id="KW-0507">mRNA processing</keyword>
<keyword evidence="12" id="KW-0539">Nucleus</keyword>
<organism evidence="19">
    <name type="scientific">Caenorhabditis remanei</name>
    <name type="common">Caenorhabditis vulgaris</name>
    <dbReference type="NCBI Taxonomy" id="31234"/>
    <lineage>
        <taxon>Eukaryota</taxon>
        <taxon>Metazoa</taxon>
        <taxon>Ecdysozoa</taxon>
        <taxon>Nematoda</taxon>
        <taxon>Chromadorea</taxon>
        <taxon>Rhabditida</taxon>
        <taxon>Rhabditina</taxon>
        <taxon>Rhabditomorpha</taxon>
        <taxon>Rhabditoidea</taxon>
        <taxon>Rhabditidae</taxon>
        <taxon>Peloderinae</taxon>
        <taxon>Caenorhabditis</taxon>
    </lineage>
</organism>
<comment type="catalytic activity">
    <reaction evidence="13">
        <text>RNA(n) + ATP = RNA(n)-3'-adenine ribonucleotide + diphosphate</text>
        <dbReference type="Rhea" id="RHEA:11332"/>
        <dbReference type="Rhea" id="RHEA-COMP:14527"/>
        <dbReference type="Rhea" id="RHEA-COMP:17347"/>
        <dbReference type="ChEBI" id="CHEBI:30616"/>
        <dbReference type="ChEBI" id="CHEBI:33019"/>
        <dbReference type="ChEBI" id="CHEBI:140395"/>
        <dbReference type="ChEBI" id="CHEBI:173115"/>
        <dbReference type="EC" id="2.7.7.19"/>
    </reaction>
</comment>
<dbReference type="Proteomes" id="UP000008281">
    <property type="component" value="Unassembled WGS sequence"/>
</dbReference>
<dbReference type="InterPro" id="IPR043519">
    <property type="entry name" value="NT_sf"/>
</dbReference>
<dbReference type="SUPFAM" id="SSF81631">
    <property type="entry name" value="PAP/OAS1 substrate-binding domain"/>
    <property type="match status" value="1"/>
</dbReference>
<reference evidence="18" key="1">
    <citation type="submission" date="2007-07" db="EMBL/GenBank/DDBJ databases">
        <title>PCAP assembly of the Caenorhabditis remanei genome.</title>
        <authorList>
            <consortium name="The Caenorhabditis remanei Sequencing Consortium"/>
            <person name="Wilson R.K."/>
        </authorList>
    </citation>
    <scope>NUCLEOTIDE SEQUENCE [LARGE SCALE GENOMIC DNA]</scope>
    <source>
        <strain evidence="18">PB4641</strain>
    </source>
</reference>
<dbReference type="InterPro" id="IPR007010">
    <property type="entry name" value="PolA_pol_RNA-bd_dom"/>
</dbReference>
<evidence type="ECO:0000256" key="6">
    <source>
        <dbReference type="ARBA" id="ARBA00022664"/>
    </source>
</evidence>
<protein>
    <recommendedName>
        <fullName evidence="5">polynucleotide adenylyltransferase</fullName>
        <ecNumber evidence="5">2.7.7.19</ecNumber>
    </recommendedName>
</protein>
<dbReference type="Gene3D" id="1.10.1410.10">
    <property type="match status" value="2"/>
</dbReference>
<comment type="subcellular location">
    <subcellularLocation>
        <location evidence="3">Nucleus</location>
    </subcellularLocation>
</comment>
<evidence type="ECO:0000256" key="9">
    <source>
        <dbReference type="ARBA" id="ARBA00022741"/>
    </source>
</evidence>
<dbReference type="InterPro" id="IPR007012">
    <property type="entry name" value="PolA_pol_cen_dom"/>
</dbReference>
<dbReference type="SUPFAM" id="SSF81301">
    <property type="entry name" value="Nucleotidyltransferase"/>
    <property type="match status" value="1"/>
</dbReference>
<dbReference type="GO" id="GO:0003723">
    <property type="term" value="F:RNA binding"/>
    <property type="evidence" value="ECO:0007669"/>
    <property type="project" value="InterPro"/>
</dbReference>
<dbReference type="eggNOG" id="KOG2245">
    <property type="taxonomic scope" value="Eukaryota"/>
</dbReference>
<dbReference type="OMA" id="LLEWCEL"/>
<evidence type="ECO:0000256" key="7">
    <source>
        <dbReference type="ARBA" id="ARBA00022679"/>
    </source>
</evidence>
<dbReference type="PANTHER" id="PTHR10682">
    <property type="entry name" value="POLY A POLYMERASE"/>
    <property type="match status" value="1"/>
</dbReference>
<dbReference type="GO" id="GO:0046872">
    <property type="term" value="F:metal ion binding"/>
    <property type="evidence" value="ECO:0007669"/>
    <property type="project" value="UniProtKB-KW"/>
</dbReference>
<dbReference type="EMBL" id="DS268502">
    <property type="protein sequence ID" value="EFP13099.1"/>
    <property type="molecule type" value="Genomic_DNA"/>
</dbReference>
<proteinExistence type="inferred from homology"/>
<dbReference type="Gene3D" id="3.30.70.590">
    <property type="entry name" value="Poly(A) polymerase predicted RNA binding domain"/>
    <property type="match status" value="1"/>
</dbReference>
<feature type="domain" description="Poly(A) polymerase nucleotidyltransferase" evidence="17">
    <location>
        <begin position="1"/>
        <end position="56"/>
    </location>
</feature>
<keyword evidence="10" id="KW-0067">ATP-binding</keyword>
<dbReference type="PANTHER" id="PTHR10682:SF10">
    <property type="entry name" value="POLYNUCLEOTIDE ADENYLYLTRANSFERASE"/>
    <property type="match status" value="1"/>
</dbReference>
<dbReference type="STRING" id="31234.E3MZY3"/>
<dbReference type="InterPro" id="IPR048840">
    <property type="entry name" value="PolA_pol_NTPase"/>
</dbReference>
<evidence type="ECO:0000256" key="5">
    <source>
        <dbReference type="ARBA" id="ARBA00012388"/>
    </source>
</evidence>
<dbReference type="GO" id="GO:0006397">
    <property type="term" value="P:mRNA processing"/>
    <property type="evidence" value="ECO:0007669"/>
    <property type="project" value="UniProtKB-KW"/>
</dbReference>
<gene>
    <name evidence="18" type="ORF">CRE_07701</name>
</gene>
<comment type="similarity">
    <text evidence="4">Belongs to the poly(A) polymerase family.</text>
</comment>
<dbReference type="OrthoDB" id="412748at2759"/>
<dbReference type="HOGENOM" id="CLU_771930_0_0_1"/>
<evidence type="ECO:0000259" key="15">
    <source>
        <dbReference type="Pfam" id="PF04926"/>
    </source>
</evidence>
<evidence type="ECO:0000259" key="17">
    <source>
        <dbReference type="Pfam" id="PF20750"/>
    </source>
</evidence>
<keyword evidence="7" id="KW-0808">Transferase</keyword>